<protein>
    <submittedName>
        <fullName evidence="2">DUF2239 family protein</fullName>
    </submittedName>
</protein>
<gene>
    <name evidence="2" type="ORF">JKX24_23155</name>
</gene>
<dbReference type="InterPro" id="IPR018715">
    <property type="entry name" value="DUF2239"/>
</dbReference>
<dbReference type="AlphaFoldDB" id="A0A7U0N620"/>
<evidence type="ECO:0000256" key="1">
    <source>
        <dbReference type="SAM" id="MobiDB-lite"/>
    </source>
</evidence>
<evidence type="ECO:0000313" key="3">
    <source>
        <dbReference type="Proteomes" id="UP000596176"/>
    </source>
</evidence>
<organism evidence="2 3">
    <name type="scientific">Serratia proteamaculans</name>
    <dbReference type="NCBI Taxonomy" id="28151"/>
    <lineage>
        <taxon>Bacteria</taxon>
        <taxon>Pseudomonadati</taxon>
        <taxon>Pseudomonadota</taxon>
        <taxon>Gammaproteobacteria</taxon>
        <taxon>Enterobacterales</taxon>
        <taxon>Yersiniaceae</taxon>
        <taxon>Serratia</taxon>
    </lineage>
</organism>
<proteinExistence type="predicted"/>
<feature type="region of interest" description="Disordered" evidence="1">
    <location>
        <begin position="61"/>
        <end position="99"/>
    </location>
</feature>
<sequence>MKTVDSPSFTSFDGWKRIANGNLETNVLAVKRAMESGSTEPVLIFDDRSGSVQEVDIRGTDAETIARLPKAPSDDQAEDAESVETAQSSFQPRGRGRPKLGVIPREVTLLPRHWDWLSAQPGGASVALRKLVEEARRSTAAHEDKRKAQERAYKFISTMAGDLAGFEESSRALFAGDSKKFNDLTAEWPTDIRDYALSLAAYDEA</sequence>
<dbReference type="Pfam" id="PF09998">
    <property type="entry name" value="DUF2239"/>
    <property type="match status" value="1"/>
</dbReference>
<evidence type="ECO:0000313" key="2">
    <source>
        <dbReference type="EMBL" id="QQX53023.1"/>
    </source>
</evidence>
<reference evidence="2 3" key="1">
    <citation type="submission" date="2021-01" db="EMBL/GenBank/DDBJ databases">
        <title>Chromosome sequence of Serratia proteamaculans strain 94 rif-r, isolated from spoiled beef.</title>
        <authorList>
            <person name="Zaytseva Y.V."/>
            <person name="Iablokov S.N."/>
            <person name="Klyukina A."/>
        </authorList>
    </citation>
    <scope>NUCLEOTIDE SEQUENCE [LARGE SCALE GENOMIC DNA]</scope>
    <source>
        <strain evidence="2 3">94 rif-r</strain>
    </source>
</reference>
<dbReference type="Proteomes" id="UP000596176">
    <property type="component" value="Chromosome"/>
</dbReference>
<name>A0A7U0N620_SERPR</name>
<dbReference type="EMBL" id="CP068391">
    <property type="protein sequence ID" value="QQX53023.1"/>
    <property type="molecule type" value="Genomic_DNA"/>
</dbReference>
<accession>A0A7U0N620</accession>
<dbReference type="RefSeq" id="WP_207976845.1">
    <property type="nucleotide sequence ID" value="NZ_CP068391.1"/>
</dbReference>